<feature type="region of interest" description="Disordered" evidence="1">
    <location>
        <begin position="265"/>
        <end position="307"/>
    </location>
</feature>
<comment type="caution">
    <text evidence="3">The sequence shown here is derived from an EMBL/GenBank/DDBJ whole genome shotgun (WGS) entry which is preliminary data.</text>
</comment>
<dbReference type="Gene3D" id="2.60.120.920">
    <property type="match status" value="1"/>
</dbReference>
<evidence type="ECO:0000313" key="4">
    <source>
        <dbReference type="Proteomes" id="UP001565368"/>
    </source>
</evidence>
<dbReference type="EMBL" id="JBBXJM010000004">
    <property type="protein sequence ID" value="KAL1408931.1"/>
    <property type="molecule type" value="Genomic_DNA"/>
</dbReference>
<dbReference type="PROSITE" id="PS50188">
    <property type="entry name" value="B302_SPRY"/>
    <property type="match status" value="1"/>
</dbReference>
<evidence type="ECO:0000256" key="1">
    <source>
        <dbReference type="SAM" id="MobiDB-lite"/>
    </source>
</evidence>
<evidence type="ECO:0000259" key="2">
    <source>
        <dbReference type="PROSITE" id="PS50188"/>
    </source>
</evidence>
<dbReference type="InterPro" id="IPR043136">
    <property type="entry name" value="B30.2/SPRY_sf"/>
</dbReference>
<name>A0ABR3Q3A0_9TREE</name>
<evidence type="ECO:0000313" key="3">
    <source>
        <dbReference type="EMBL" id="KAL1408931.1"/>
    </source>
</evidence>
<dbReference type="PANTHER" id="PTHR12864">
    <property type="entry name" value="RAN BINDING PROTEIN 9-RELATED"/>
    <property type="match status" value="1"/>
</dbReference>
<feature type="region of interest" description="Disordered" evidence="1">
    <location>
        <begin position="428"/>
        <end position="447"/>
    </location>
</feature>
<dbReference type="InterPro" id="IPR001870">
    <property type="entry name" value="B30.2/SPRY"/>
</dbReference>
<dbReference type="Proteomes" id="UP001565368">
    <property type="component" value="Unassembled WGS sequence"/>
</dbReference>
<sequence>MDATKPSDRPDLPAMAKRRRKDLQDLAPARPTYLSFTALPASAVLPSEFVTPSGHSKLELSTRDVGDLPNRPVVTFAPRHKVDNGDDDACSITTTKPIPSGIGVHYYEIEVLSLGKCANLTVGWMTRGLKLNRLVGWDKGSWGWHGDDGKTFEGSGSGCDFSPAWCLGDVVGCGIDYTTGRAFFTRNGKLLGHAFSKIPQELYPAVGLRAATESLAVNFTGPFTYDIDSHVAAISTKVRDSAIKPPPTVFSSPTTPMGRVPRLAEVASEKQSVGEAPSDTATQLGGEATSGTGGQPPSSARLPLGSSLNDPANRAAAAMVFDFLKTSGHDRVLSLLASSMADRGMISSRVPTSPALPPTDEAVLASTKNDYPSLASAVRSASAAIARPSAIPWSLLTSLDPQIVPEREVRLAILDFAALAAQAGDKAAASAPADHDMDLDAAESDGMDTDMDDDLSDLDGQVLTVGQDLRRRSQAEHWLEADARLLEHAATLLVGPSALADEVIRAARAEEAEKMKQRLESALGLKSRSRLETAIGQMHLVTEALGAVGDGSAAFVGVDSVIKPAATQQNSG</sequence>
<dbReference type="RefSeq" id="XP_069208875.1">
    <property type="nucleotide sequence ID" value="XM_069354233.1"/>
</dbReference>
<dbReference type="GeneID" id="95986788"/>
<dbReference type="InterPro" id="IPR050618">
    <property type="entry name" value="Ubq-SigPath_Reg"/>
</dbReference>
<dbReference type="Pfam" id="PF00622">
    <property type="entry name" value="SPRY"/>
    <property type="match status" value="1"/>
</dbReference>
<dbReference type="SMART" id="SM00449">
    <property type="entry name" value="SPRY"/>
    <property type="match status" value="1"/>
</dbReference>
<dbReference type="InterPro" id="IPR013320">
    <property type="entry name" value="ConA-like_dom_sf"/>
</dbReference>
<protein>
    <recommendedName>
        <fullName evidence="2">B30.2/SPRY domain-containing protein</fullName>
    </recommendedName>
</protein>
<feature type="compositionally biased region" description="Basic and acidic residues" evidence="1">
    <location>
        <begin position="1"/>
        <end position="11"/>
    </location>
</feature>
<gene>
    <name evidence="3" type="ORF">Q8F55_005745</name>
</gene>
<feature type="region of interest" description="Disordered" evidence="1">
    <location>
        <begin position="1"/>
        <end position="24"/>
    </location>
</feature>
<reference evidence="3 4" key="1">
    <citation type="submission" date="2023-08" db="EMBL/GenBank/DDBJ databases">
        <title>Annotated Genome Sequence of Vanrija albida AlHP1.</title>
        <authorList>
            <person name="Herzog R."/>
        </authorList>
    </citation>
    <scope>NUCLEOTIDE SEQUENCE [LARGE SCALE GENOMIC DNA]</scope>
    <source>
        <strain evidence="3 4">AlHP1</strain>
    </source>
</reference>
<proteinExistence type="predicted"/>
<organism evidence="3 4">
    <name type="scientific">Vanrija albida</name>
    <dbReference type="NCBI Taxonomy" id="181172"/>
    <lineage>
        <taxon>Eukaryota</taxon>
        <taxon>Fungi</taxon>
        <taxon>Dikarya</taxon>
        <taxon>Basidiomycota</taxon>
        <taxon>Agaricomycotina</taxon>
        <taxon>Tremellomycetes</taxon>
        <taxon>Trichosporonales</taxon>
        <taxon>Trichosporonaceae</taxon>
        <taxon>Vanrija</taxon>
    </lineage>
</organism>
<accession>A0ABR3Q3A0</accession>
<feature type="domain" description="B30.2/SPRY" evidence="2">
    <location>
        <begin position="27"/>
        <end position="224"/>
    </location>
</feature>
<dbReference type="InterPro" id="IPR003877">
    <property type="entry name" value="SPRY_dom"/>
</dbReference>
<dbReference type="SUPFAM" id="SSF49899">
    <property type="entry name" value="Concanavalin A-like lectins/glucanases"/>
    <property type="match status" value="1"/>
</dbReference>
<keyword evidence="4" id="KW-1185">Reference proteome</keyword>